<sequence>MAPLLSSLFVSAALLAVAEGNNFPLPDGYHRYAPRSNELKWTSCPSMPNSGRECARFEVPLDWRNATVGKASLALARYKAINQPKLGTLFTNPGGPGGSGVSSILDRSADILITASGGRYDIVSWDPRGVGDTVPRADCFKTGTEENNFWKDTIASSGLEARGNFTDKRDLDAFYSQVDEIDTLLKELGRLCVEYSPDTFKYIGTAAGVCDMIAIHEVLEGKDKPVNFWGISYGTVIGSYFVNMFPDRVGQVVLDGVVDPVYWANRPAHLMRAHLP</sequence>
<keyword evidence="6" id="KW-1185">Reference proteome</keyword>
<evidence type="ECO:0000256" key="3">
    <source>
        <dbReference type="SAM" id="SignalP"/>
    </source>
</evidence>
<evidence type="ECO:0000313" key="6">
    <source>
        <dbReference type="Proteomes" id="UP000059188"/>
    </source>
</evidence>
<dbReference type="PANTHER" id="PTHR43248:SF25">
    <property type="entry name" value="AB HYDROLASE-1 DOMAIN-CONTAINING PROTEIN-RELATED"/>
    <property type="match status" value="1"/>
</dbReference>
<organism evidence="5 6">
    <name type="scientific">Thanatephorus cucumeris (strain AG1-IB / isolate 7/3/14)</name>
    <name type="common">Lettuce bottom rot fungus</name>
    <name type="synonym">Rhizoctonia solani</name>
    <dbReference type="NCBI Taxonomy" id="1108050"/>
    <lineage>
        <taxon>Eukaryota</taxon>
        <taxon>Fungi</taxon>
        <taxon>Dikarya</taxon>
        <taxon>Basidiomycota</taxon>
        <taxon>Agaricomycotina</taxon>
        <taxon>Agaricomycetes</taxon>
        <taxon>Cantharellales</taxon>
        <taxon>Ceratobasidiaceae</taxon>
        <taxon>Rhizoctonia</taxon>
        <taxon>Rhizoctonia solani AG-1</taxon>
    </lineage>
</organism>
<feature type="signal peptide" evidence="3">
    <location>
        <begin position="1"/>
        <end position="20"/>
    </location>
</feature>
<feature type="domain" description="AB hydrolase-1" evidence="4">
    <location>
        <begin position="92"/>
        <end position="258"/>
    </location>
</feature>
<comment type="similarity">
    <text evidence="1">Belongs to the peptidase S33 family.</text>
</comment>
<evidence type="ECO:0000259" key="4">
    <source>
        <dbReference type="Pfam" id="PF00561"/>
    </source>
</evidence>
<dbReference type="InterPro" id="IPR029058">
    <property type="entry name" value="AB_hydrolase_fold"/>
</dbReference>
<keyword evidence="2 5" id="KW-0378">Hydrolase</keyword>
<dbReference type="STRING" id="1108050.A0A0B7FSR2"/>
<gene>
    <name evidence="5" type="ORF">RSOLAG1IB_09208</name>
</gene>
<dbReference type="PANTHER" id="PTHR43248">
    <property type="entry name" value="2-SUCCINYL-6-HYDROXY-2,4-CYCLOHEXADIENE-1-CARBOXYLATE SYNTHASE"/>
    <property type="match status" value="1"/>
</dbReference>
<proteinExistence type="inferred from homology"/>
<dbReference type="OrthoDB" id="425534at2759"/>
<feature type="chain" id="PRO_5002114413" evidence="3">
    <location>
        <begin position="21"/>
        <end position="276"/>
    </location>
</feature>
<dbReference type="SUPFAM" id="SSF53474">
    <property type="entry name" value="alpha/beta-Hydrolases"/>
    <property type="match status" value="1"/>
</dbReference>
<dbReference type="Pfam" id="PF00561">
    <property type="entry name" value="Abhydrolase_1"/>
    <property type="match status" value="1"/>
</dbReference>
<reference evidence="5 6" key="1">
    <citation type="submission" date="2014-11" db="EMBL/GenBank/DDBJ databases">
        <authorList>
            <person name="Wibberg Daniel"/>
        </authorList>
    </citation>
    <scope>NUCLEOTIDE SEQUENCE [LARGE SCALE GENOMIC DNA]</scope>
    <source>
        <strain evidence="5">Rhizoctonia solani AG1-IB 7/3/14</strain>
    </source>
</reference>
<accession>A0A0B7FSR2</accession>
<keyword evidence="3" id="KW-0732">Signal</keyword>
<dbReference type="Proteomes" id="UP000059188">
    <property type="component" value="Unassembled WGS sequence"/>
</dbReference>
<name>A0A0B7FSR2_THACB</name>
<dbReference type="GO" id="GO:0016787">
    <property type="term" value="F:hydrolase activity"/>
    <property type="evidence" value="ECO:0007669"/>
    <property type="project" value="UniProtKB-KW"/>
</dbReference>
<dbReference type="AlphaFoldDB" id="A0A0B7FSR2"/>
<evidence type="ECO:0000256" key="1">
    <source>
        <dbReference type="ARBA" id="ARBA00010088"/>
    </source>
</evidence>
<dbReference type="EMBL" id="LN679139">
    <property type="protein sequence ID" value="CEL59924.1"/>
    <property type="molecule type" value="Genomic_DNA"/>
</dbReference>
<dbReference type="Gene3D" id="3.40.50.1820">
    <property type="entry name" value="alpha/beta hydrolase"/>
    <property type="match status" value="1"/>
</dbReference>
<dbReference type="InterPro" id="IPR051601">
    <property type="entry name" value="Serine_prot/Carboxylest_S33"/>
</dbReference>
<protein>
    <submittedName>
        <fullName evidence="5">Putative hydrolase Mb2247c</fullName>
    </submittedName>
</protein>
<evidence type="ECO:0000313" key="5">
    <source>
        <dbReference type="EMBL" id="CEL59924.1"/>
    </source>
</evidence>
<dbReference type="InterPro" id="IPR000073">
    <property type="entry name" value="AB_hydrolase_1"/>
</dbReference>
<evidence type="ECO:0000256" key="2">
    <source>
        <dbReference type="ARBA" id="ARBA00022801"/>
    </source>
</evidence>